<keyword evidence="1" id="KW-0472">Membrane</keyword>
<accession>A0A6G5AFC0</accession>
<dbReference type="AlphaFoldDB" id="A0A6G5AFC0"/>
<name>A0A6G5AFC0_RHIMP</name>
<organism evidence="2">
    <name type="scientific">Rhipicephalus microplus</name>
    <name type="common">Cattle tick</name>
    <name type="synonym">Boophilus microplus</name>
    <dbReference type="NCBI Taxonomy" id="6941"/>
    <lineage>
        <taxon>Eukaryota</taxon>
        <taxon>Metazoa</taxon>
        <taxon>Ecdysozoa</taxon>
        <taxon>Arthropoda</taxon>
        <taxon>Chelicerata</taxon>
        <taxon>Arachnida</taxon>
        <taxon>Acari</taxon>
        <taxon>Parasitiformes</taxon>
        <taxon>Ixodida</taxon>
        <taxon>Ixodoidea</taxon>
        <taxon>Ixodidae</taxon>
        <taxon>Rhipicephalinae</taxon>
        <taxon>Rhipicephalus</taxon>
        <taxon>Boophilus</taxon>
    </lineage>
</organism>
<proteinExistence type="predicted"/>
<dbReference type="EMBL" id="GIKN01007428">
    <property type="protein sequence ID" value="NIE49701.1"/>
    <property type="molecule type" value="Transcribed_RNA"/>
</dbReference>
<keyword evidence="1" id="KW-0812">Transmembrane</keyword>
<sequence>MMFVLKHGMLFCLVLVLFFIHCYTAVFYFLFFFTKLPCDLWKQFICCLLPAVFFIQCIYVILHTLFKLAVKATLPWCCTCFHFSSLGRRARVSHINVCRNL</sequence>
<feature type="transmembrane region" description="Helical" evidence="1">
    <location>
        <begin position="40"/>
        <end position="62"/>
    </location>
</feature>
<keyword evidence="1" id="KW-1133">Transmembrane helix</keyword>
<protein>
    <submittedName>
        <fullName evidence="2">Uncharacterized protein</fullName>
    </submittedName>
</protein>
<reference evidence="2" key="1">
    <citation type="submission" date="2020-03" db="EMBL/GenBank/DDBJ databases">
        <title>A transcriptome and proteome of the tick Rhipicephalus microplus shaped by the genetic composition of its hosts and developmental stage.</title>
        <authorList>
            <person name="Garcia G.R."/>
            <person name="Ribeiro J.M.C."/>
            <person name="Maruyama S.R."/>
            <person name="Gardinasse L.G."/>
            <person name="Nelson K."/>
            <person name="Ferreira B.R."/>
            <person name="Andrade T.G."/>
            <person name="Santos I.K.F.M."/>
        </authorList>
    </citation>
    <scope>NUCLEOTIDE SEQUENCE</scope>
    <source>
        <strain evidence="2">NSGR</strain>
        <tissue evidence="2">Salivary glands</tissue>
    </source>
</reference>
<evidence type="ECO:0000313" key="2">
    <source>
        <dbReference type="EMBL" id="NIE49701.1"/>
    </source>
</evidence>
<evidence type="ECO:0000256" key="1">
    <source>
        <dbReference type="SAM" id="Phobius"/>
    </source>
</evidence>